<evidence type="ECO:0000313" key="2">
    <source>
        <dbReference type="EMBL" id="TID30775.1"/>
    </source>
</evidence>
<dbReference type="EMBL" id="SELW01000121">
    <property type="protein sequence ID" value="TID30775.1"/>
    <property type="molecule type" value="Genomic_DNA"/>
</dbReference>
<proteinExistence type="predicted"/>
<dbReference type="SUPFAM" id="SSF53335">
    <property type="entry name" value="S-adenosyl-L-methionine-dependent methyltransferases"/>
    <property type="match status" value="1"/>
</dbReference>
<feature type="compositionally biased region" description="Pro residues" evidence="1">
    <location>
        <begin position="1"/>
        <end position="12"/>
    </location>
</feature>
<keyword evidence="3" id="KW-1185">Reference proteome</keyword>
<feature type="compositionally biased region" description="Polar residues" evidence="1">
    <location>
        <begin position="128"/>
        <end position="139"/>
    </location>
</feature>
<feature type="compositionally biased region" description="Basic residues" evidence="1">
    <location>
        <begin position="149"/>
        <end position="164"/>
    </location>
</feature>
<evidence type="ECO:0000256" key="1">
    <source>
        <dbReference type="SAM" id="MobiDB-lite"/>
    </source>
</evidence>
<dbReference type="Gene3D" id="3.40.50.150">
    <property type="entry name" value="Vaccinia Virus protein VP39"/>
    <property type="match status" value="1"/>
</dbReference>
<name>A0A4T0X633_9ASCO</name>
<dbReference type="OrthoDB" id="5382952at2759"/>
<feature type="compositionally biased region" description="Low complexity" evidence="1">
    <location>
        <begin position="55"/>
        <end position="81"/>
    </location>
</feature>
<organism evidence="2 3">
    <name type="scientific">Pichia inconspicua</name>
    <dbReference type="NCBI Taxonomy" id="52247"/>
    <lineage>
        <taxon>Eukaryota</taxon>
        <taxon>Fungi</taxon>
        <taxon>Dikarya</taxon>
        <taxon>Ascomycota</taxon>
        <taxon>Saccharomycotina</taxon>
        <taxon>Pichiomycetes</taxon>
        <taxon>Pichiales</taxon>
        <taxon>Pichiaceae</taxon>
        <taxon>Pichia</taxon>
    </lineage>
</organism>
<feature type="compositionally biased region" description="Polar residues" evidence="1">
    <location>
        <begin position="256"/>
        <end position="265"/>
    </location>
</feature>
<protein>
    <submittedName>
        <fullName evidence="2">Uncharacterized protein</fullName>
    </submittedName>
</protein>
<feature type="region of interest" description="Disordered" evidence="1">
    <location>
        <begin position="1"/>
        <end position="81"/>
    </location>
</feature>
<feature type="region of interest" description="Disordered" evidence="1">
    <location>
        <begin position="128"/>
        <end position="172"/>
    </location>
</feature>
<gene>
    <name evidence="2" type="ORF">CANINC_000691</name>
</gene>
<comment type="caution">
    <text evidence="2">The sequence shown here is derived from an EMBL/GenBank/DDBJ whole genome shotgun (WGS) entry which is preliminary data.</text>
</comment>
<sequence length="742" mass="84128">MVSTPSPLPQSPTPTFSSLTSAPGSVSSRTNSKNNSKLKKKTKVKERDHKSALASVVSSNTPESSSNSLNSQPLSPSSSTFSEIDKPIVHQQQKLHNSSQPLNKFLKFTRRATKIAGDIAFGNAYSNDTSYGTQSQQTDSSSHPNSLPHPHHHHHHHQHQHQHHNYQFQQQSQNLTPAALYQKLLIEYNTKLKNTTVLATNHAMEFYTDYLNFFLQYMDESESKDPFIYAITRNALWNQWIRKSLKNINSSINDVLNSTPQPSSENSDHSEIHQVSTLSDESDEQKIQKLKKMIKNIPAIEKIDSELFQDRKRVLLLLWHNQILKALTDQNNIINSLLSNFEKGSEICIITTNKLKSYKRQPNSALAKLFENHTFPSQIELIDAWQIHHDFPNYKTNFVSISDRFQTVLDLKHSGFLPPELAKVNKHFDDFTFLTEEFIHSKLNLKISNFLESYSSFIAPSINRLPIADNSQSVIFSPDFTRLVNSHDDVVAALNEFNRILKSKGLLFLILFDTKTSLPTSLFTSDIPREVRISEYIQLFINSLLSKYSNIPYLSDKIVLSLKSSNFKNVNYMRMAIPAIDYRNDDTSSVSTTVSDSPGEHNKQSIADSPIASTFSMYFSFLDFIRVSHIVNLNDWLNNPQEVLLALQPDELRAFQLWLAWKTDGPNSNLVKKAVIERLHLIGHGGVDPELGVALSSTSGRINVTDGDYEGWYDRSIRETAFEDGDVLGTDTLLLVTAEKCN</sequence>
<evidence type="ECO:0000313" key="3">
    <source>
        <dbReference type="Proteomes" id="UP000307173"/>
    </source>
</evidence>
<dbReference type="Proteomes" id="UP000307173">
    <property type="component" value="Unassembled WGS sequence"/>
</dbReference>
<feature type="region of interest" description="Disordered" evidence="1">
    <location>
        <begin position="256"/>
        <end position="284"/>
    </location>
</feature>
<dbReference type="InterPro" id="IPR029063">
    <property type="entry name" value="SAM-dependent_MTases_sf"/>
</dbReference>
<feature type="compositionally biased region" description="Low complexity" evidence="1">
    <location>
        <begin position="13"/>
        <end position="35"/>
    </location>
</feature>
<dbReference type="AlphaFoldDB" id="A0A4T0X633"/>
<accession>A0A4T0X633</accession>
<reference evidence="2 3" key="1">
    <citation type="journal article" date="2019" name="Front. Genet.">
        <title>Whole-Genome Sequencing of the Opportunistic Yeast Pathogen Candida inconspicua Uncovers Its Hybrid Origin.</title>
        <authorList>
            <person name="Mixao V."/>
            <person name="Hansen A.P."/>
            <person name="Saus E."/>
            <person name="Boekhout T."/>
            <person name="Lass-Florl C."/>
            <person name="Gabaldon T."/>
        </authorList>
    </citation>
    <scope>NUCLEOTIDE SEQUENCE [LARGE SCALE GENOMIC DNA]</scope>
    <source>
        <strain evidence="2 3">CBS 180</strain>
    </source>
</reference>